<comment type="similarity">
    <text evidence="2">Belongs to the HPr family.</text>
</comment>
<dbReference type="PANTHER" id="PTHR33705">
    <property type="entry name" value="PHOSPHOCARRIER PROTEIN HPR"/>
    <property type="match status" value="1"/>
</dbReference>
<dbReference type="OrthoDB" id="9798965at2"/>
<reference evidence="6 7" key="1">
    <citation type="submission" date="2007-10" db="EMBL/GenBank/DDBJ databases">
        <title>Complete sequence of Desulfococcus oleovorans Hxd3.</title>
        <authorList>
            <consortium name="US DOE Joint Genome Institute"/>
            <person name="Copeland A."/>
            <person name="Lucas S."/>
            <person name="Lapidus A."/>
            <person name="Barry K."/>
            <person name="Glavina del Rio T."/>
            <person name="Dalin E."/>
            <person name="Tice H."/>
            <person name="Pitluck S."/>
            <person name="Kiss H."/>
            <person name="Brettin T."/>
            <person name="Bruce D."/>
            <person name="Detter J.C."/>
            <person name="Han C."/>
            <person name="Schmutz J."/>
            <person name="Larimer F."/>
            <person name="Land M."/>
            <person name="Hauser L."/>
            <person name="Kyrpides N."/>
            <person name="Kim E."/>
            <person name="Wawrik B."/>
            <person name="Richardson P."/>
        </authorList>
    </citation>
    <scope>NUCLEOTIDE SEQUENCE [LARGE SCALE GENOMIC DNA]</scope>
    <source>
        <strain evidence="7">DSM 6200 / JCM 39069 / Hxd3</strain>
    </source>
</reference>
<dbReference type="Pfam" id="PF00381">
    <property type="entry name" value="PTS-HPr"/>
    <property type="match status" value="1"/>
</dbReference>
<organism evidence="6 7">
    <name type="scientific">Desulfosudis oleivorans (strain DSM 6200 / JCM 39069 / Hxd3)</name>
    <name type="common">Desulfococcus oleovorans</name>
    <dbReference type="NCBI Taxonomy" id="96561"/>
    <lineage>
        <taxon>Bacteria</taxon>
        <taxon>Pseudomonadati</taxon>
        <taxon>Thermodesulfobacteriota</taxon>
        <taxon>Desulfobacteria</taxon>
        <taxon>Desulfobacterales</taxon>
        <taxon>Desulfosudaceae</taxon>
        <taxon>Desulfosudis</taxon>
    </lineage>
</organism>
<dbReference type="Proteomes" id="UP000008561">
    <property type="component" value="Chromosome"/>
</dbReference>
<dbReference type="InterPro" id="IPR035895">
    <property type="entry name" value="HPr-like_sf"/>
</dbReference>
<evidence type="ECO:0000256" key="4">
    <source>
        <dbReference type="ARBA" id="ARBA00022683"/>
    </source>
</evidence>
<evidence type="ECO:0000313" key="6">
    <source>
        <dbReference type="EMBL" id="ABW68502.1"/>
    </source>
</evidence>
<sequence length="93" mass="9648">MDNSTHTLEKTVSIVNELGLHARAAAKLAAVAGRASGGAWLISNRQAVDATSVIDILTLACSRGMTVTLKVDSAADSHILEEMAVLVNNGFGE</sequence>
<dbReference type="GO" id="GO:0016740">
    <property type="term" value="F:transferase activity"/>
    <property type="evidence" value="ECO:0007669"/>
    <property type="project" value="UniProtKB-KW"/>
</dbReference>
<dbReference type="HOGENOM" id="CLU_136230_1_1_7"/>
<accession>A8ZXC3</accession>
<dbReference type="InterPro" id="IPR050399">
    <property type="entry name" value="HPr"/>
</dbReference>
<dbReference type="PANTHER" id="PTHR33705:SF2">
    <property type="entry name" value="PHOSPHOCARRIER PROTEIN NPR"/>
    <property type="match status" value="1"/>
</dbReference>
<evidence type="ECO:0000256" key="1">
    <source>
        <dbReference type="ARBA" id="ARBA00004496"/>
    </source>
</evidence>
<proteinExistence type="inferred from homology"/>
<evidence type="ECO:0000256" key="2">
    <source>
        <dbReference type="ARBA" id="ARBA00010736"/>
    </source>
</evidence>
<evidence type="ECO:0000259" key="5">
    <source>
        <dbReference type="PROSITE" id="PS51350"/>
    </source>
</evidence>
<evidence type="ECO:0000313" key="7">
    <source>
        <dbReference type="Proteomes" id="UP000008561"/>
    </source>
</evidence>
<gene>
    <name evidence="6" type="ordered locus">Dole_2699</name>
</gene>
<dbReference type="PRINTS" id="PR00107">
    <property type="entry name" value="PHOSPHOCPHPR"/>
</dbReference>
<dbReference type="Gene3D" id="3.30.1340.10">
    <property type="entry name" value="HPr-like"/>
    <property type="match status" value="1"/>
</dbReference>
<name>A8ZXC3_DESOH</name>
<dbReference type="PROSITE" id="PS51350">
    <property type="entry name" value="PTS_HPR_DOM"/>
    <property type="match status" value="1"/>
</dbReference>
<dbReference type="GO" id="GO:0005737">
    <property type="term" value="C:cytoplasm"/>
    <property type="evidence" value="ECO:0007669"/>
    <property type="project" value="UniProtKB-SubCell"/>
</dbReference>
<feature type="domain" description="HPr" evidence="5">
    <location>
        <begin position="7"/>
        <end position="93"/>
    </location>
</feature>
<keyword evidence="4" id="KW-0598">Phosphotransferase system</keyword>
<evidence type="ECO:0000256" key="3">
    <source>
        <dbReference type="ARBA" id="ARBA00022490"/>
    </source>
</evidence>
<keyword evidence="6" id="KW-0808">Transferase</keyword>
<dbReference type="InterPro" id="IPR000032">
    <property type="entry name" value="HPr-like"/>
</dbReference>
<dbReference type="SUPFAM" id="SSF55594">
    <property type="entry name" value="HPr-like"/>
    <property type="match status" value="1"/>
</dbReference>
<keyword evidence="3" id="KW-0963">Cytoplasm</keyword>
<comment type="subcellular location">
    <subcellularLocation>
        <location evidence="1">Cytoplasm</location>
    </subcellularLocation>
</comment>
<dbReference type="GO" id="GO:0009401">
    <property type="term" value="P:phosphoenolpyruvate-dependent sugar phosphotransferase system"/>
    <property type="evidence" value="ECO:0007669"/>
    <property type="project" value="UniProtKB-KW"/>
</dbReference>
<dbReference type="RefSeq" id="WP_012176113.1">
    <property type="nucleotide sequence ID" value="NC_009943.1"/>
</dbReference>
<dbReference type="PROSITE" id="PS00369">
    <property type="entry name" value="PTS_HPR_HIS"/>
    <property type="match status" value="1"/>
</dbReference>
<protein>
    <submittedName>
        <fullName evidence="6">Phosphotransferase system, phosphocarrier protein HPr</fullName>
    </submittedName>
</protein>
<dbReference type="STRING" id="96561.Dole_2699"/>
<dbReference type="AlphaFoldDB" id="A8ZXC3"/>
<dbReference type="InterPro" id="IPR001020">
    <property type="entry name" value="PTS_HPr_His_P_site"/>
</dbReference>
<keyword evidence="7" id="KW-1185">Reference proteome</keyword>
<dbReference type="eggNOG" id="COG1925">
    <property type="taxonomic scope" value="Bacteria"/>
</dbReference>
<dbReference type="EMBL" id="CP000859">
    <property type="protein sequence ID" value="ABW68502.1"/>
    <property type="molecule type" value="Genomic_DNA"/>
</dbReference>
<dbReference type="NCBIfam" id="TIGR01003">
    <property type="entry name" value="PTS_HPr_family"/>
    <property type="match status" value="1"/>
</dbReference>
<dbReference type="KEGG" id="dol:Dole_2699"/>